<evidence type="ECO:0000313" key="2">
    <source>
        <dbReference type="EMBL" id="AYW47766.1"/>
    </source>
</evidence>
<reference evidence="3 5" key="2">
    <citation type="journal article" date="2014" name="Int. J. Syst. Evol. Microbiol.">
        <title>Complete genome sequence of Corynebacterium casei LMG S-19264T (=DSM 44701T), isolated from a smear-ripened cheese.</title>
        <authorList>
            <consortium name="US DOE Joint Genome Institute (JGI-PGF)"/>
            <person name="Walter F."/>
            <person name="Albersmeier A."/>
            <person name="Kalinowski J."/>
            <person name="Ruckert C."/>
        </authorList>
    </citation>
    <scope>NUCLEOTIDE SEQUENCE [LARGE SCALE GENOMIC DNA]</scope>
    <source>
        <strain evidence="3 5">NBRC 114545</strain>
    </source>
</reference>
<dbReference type="EMBL" id="BSUW01000001">
    <property type="protein sequence ID" value="GMA72614.1"/>
    <property type="molecule type" value="Genomic_DNA"/>
</dbReference>
<gene>
    <name evidence="2" type="ORF">C7K38_04870</name>
    <name evidence="3" type="ORF">GCM10025885_16630</name>
</gene>
<dbReference type="InterPro" id="IPR032083">
    <property type="entry name" value="DUF4811"/>
</dbReference>
<dbReference type="Pfam" id="PF16069">
    <property type="entry name" value="DUF4811"/>
    <property type="match status" value="1"/>
</dbReference>
<evidence type="ECO:0000313" key="3">
    <source>
        <dbReference type="EMBL" id="GMA72614.1"/>
    </source>
</evidence>
<dbReference type="KEGG" id="too:C7K38_04870"/>
<organism evidence="3 5">
    <name type="scientific">Tetragenococcus osmophilus</name>
    <dbReference type="NCBI Taxonomy" id="526944"/>
    <lineage>
        <taxon>Bacteria</taxon>
        <taxon>Bacillati</taxon>
        <taxon>Bacillota</taxon>
        <taxon>Bacilli</taxon>
        <taxon>Lactobacillales</taxon>
        <taxon>Enterococcaceae</taxon>
        <taxon>Tetragenococcus</taxon>
    </lineage>
</organism>
<dbReference type="AlphaFoldDB" id="A0AA37XM74"/>
<protein>
    <submittedName>
        <fullName evidence="2">DUF4811 domain-containing protein</fullName>
    </submittedName>
</protein>
<evidence type="ECO:0000313" key="5">
    <source>
        <dbReference type="Proteomes" id="UP001157039"/>
    </source>
</evidence>
<keyword evidence="4" id="KW-1185">Reference proteome</keyword>
<keyword evidence="1" id="KW-1133">Transmembrane helix</keyword>
<evidence type="ECO:0000313" key="4">
    <source>
        <dbReference type="Proteomes" id="UP000268310"/>
    </source>
</evidence>
<keyword evidence="1" id="KW-0812">Transmembrane</keyword>
<proteinExistence type="predicted"/>
<reference evidence="2" key="3">
    <citation type="submission" date="2018-03" db="EMBL/GenBank/DDBJ databases">
        <authorList>
            <person name="Jeon C.O."/>
        </authorList>
    </citation>
    <scope>NUCLEOTIDE SEQUENCE</scope>
    <source>
        <strain evidence="2">JCM 31126</strain>
    </source>
</reference>
<reference evidence="3" key="4">
    <citation type="submission" date="2023-02" db="EMBL/GenBank/DDBJ databases">
        <authorList>
            <person name="Sun Q."/>
            <person name="Mori K."/>
        </authorList>
    </citation>
    <scope>NUCLEOTIDE SEQUENCE</scope>
    <source>
        <strain evidence="3">NBRC 114545</strain>
    </source>
</reference>
<evidence type="ECO:0000256" key="1">
    <source>
        <dbReference type="SAM" id="Phobius"/>
    </source>
</evidence>
<dbReference type="Proteomes" id="UP001157039">
    <property type="component" value="Unassembled WGS sequence"/>
</dbReference>
<reference evidence="2 4" key="1">
    <citation type="journal article" date="2012" name="Int. J. Syst. Evol. Microbiol.">
        <title>Characterization of Tetragenococcus strains from sugar thick juice reveals a novel species, Tetragenococcus osmophilus sp. nov., and divides Tetragenococcus halophilus into two subspecies, T. halophilus subsp. halophilus subsp. nov. and T. halophilus subsp. flandriensis subsp. nov.</title>
        <authorList>
            <person name="Juste A."/>
            <person name="Van Trappen S."/>
            <person name="Verreth C."/>
            <person name="Cleenwerck I."/>
            <person name="De Vos P."/>
            <person name="Lievens B."/>
            <person name="Willems K.A."/>
        </authorList>
    </citation>
    <scope>NUCLEOTIDE SEQUENCE [LARGE SCALE GENOMIC DNA]</scope>
    <source>
        <strain evidence="2 4">JCM 31126</strain>
    </source>
</reference>
<sequence>MIFAILILSAVAMAFLFILSQKTWKRAFSFVFAIFFLLSIGLIVANFNQHFGMKQVAHSQTVDLVSSVGQEDTDALLYKPLGDGTEKIYLYKTEDMEKPKSAGSQQVENHVSQDAEQAQLTTKRTEWVYKNNFYRLLFGLSGNNHEFIKQENQFELPSDWEILSTEK</sequence>
<dbReference type="RefSeq" id="WP_123935150.1">
    <property type="nucleotide sequence ID" value="NZ_BSUW01000001.1"/>
</dbReference>
<dbReference type="EMBL" id="CP027783">
    <property type="protein sequence ID" value="AYW47766.1"/>
    <property type="molecule type" value="Genomic_DNA"/>
</dbReference>
<keyword evidence="1" id="KW-0472">Membrane</keyword>
<feature type="transmembrane region" description="Helical" evidence="1">
    <location>
        <begin position="30"/>
        <end position="47"/>
    </location>
</feature>
<dbReference type="Proteomes" id="UP000268310">
    <property type="component" value="Chromosome"/>
</dbReference>
<name>A0AA37XM74_9ENTE</name>
<accession>A0AA37XM74</accession>